<name>A0ABT0KUK8_9GAMM</name>
<comment type="caution">
    <text evidence="1">The sequence shown here is derived from an EMBL/GenBank/DDBJ whole genome shotgun (WGS) entry which is preliminary data.</text>
</comment>
<dbReference type="InterPro" id="IPR010260">
    <property type="entry name" value="AlpA"/>
</dbReference>
<sequence length="86" mass="10047">MKQVDLSITDIFSADNLKLDRFVKEKERLLITKVSRPQAFQLERNGEFPLRRRISNRSVAWLLSELLEWVNSRSTVISETEKGALQ</sequence>
<gene>
    <name evidence="1" type="ORF">L2737_19700</name>
</gene>
<dbReference type="Gene3D" id="1.10.238.160">
    <property type="match status" value="1"/>
</dbReference>
<dbReference type="Proteomes" id="UP001202134">
    <property type="component" value="Unassembled WGS sequence"/>
</dbReference>
<reference evidence="1 2" key="1">
    <citation type="submission" date="2022-01" db="EMBL/GenBank/DDBJ databases">
        <title>Whole genome-based taxonomy of the Shewanellaceae.</title>
        <authorList>
            <person name="Martin-Rodriguez A.J."/>
        </authorList>
    </citation>
    <scope>NUCLEOTIDE SEQUENCE [LARGE SCALE GENOMIC DNA]</scope>
    <source>
        <strain evidence="1 2">DSM 24955</strain>
    </source>
</reference>
<keyword evidence="2" id="KW-1185">Reference proteome</keyword>
<dbReference type="Pfam" id="PF05930">
    <property type="entry name" value="Phage_AlpA"/>
    <property type="match status" value="1"/>
</dbReference>
<proteinExistence type="predicted"/>
<dbReference type="RefSeq" id="WP_248956858.1">
    <property type="nucleotide sequence ID" value="NZ_JAKIKU010000015.1"/>
</dbReference>
<organism evidence="1 2">
    <name type="scientific">Shewanella electrodiphila</name>
    <dbReference type="NCBI Taxonomy" id="934143"/>
    <lineage>
        <taxon>Bacteria</taxon>
        <taxon>Pseudomonadati</taxon>
        <taxon>Pseudomonadota</taxon>
        <taxon>Gammaproteobacteria</taxon>
        <taxon>Alteromonadales</taxon>
        <taxon>Shewanellaceae</taxon>
        <taxon>Shewanella</taxon>
    </lineage>
</organism>
<evidence type="ECO:0000313" key="2">
    <source>
        <dbReference type="Proteomes" id="UP001202134"/>
    </source>
</evidence>
<protein>
    <submittedName>
        <fullName evidence="1">AlpA family transcriptional regulator</fullName>
    </submittedName>
</protein>
<evidence type="ECO:0000313" key="1">
    <source>
        <dbReference type="EMBL" id="MCL1047530.1"/>
    </source>
</evidence>
<dbReference type="EMBL" id="JAKIKU010000015">
    <property type="protein sequence ID" value="MCL1047530.1"/>
    <property type="molecule type" value="Genomic_DNA"/>
</dbReference>
<accession>A0ABT0KUK8</accession>